<comment type="caution">
    <text evidence="1">The sequence shown here is derived from an EMBL/GenBank/DDBJ whole genome shotgun (WGS) entry which is preliminary data.</text>
</comment>
<name>A0A4R5YGA0_9MICO</name>
<reference evidence="1 2" key="1">
    <citation type="submission" date="2019-03" db="EMBL/GenBank/DDBJ databases">
        <title>Genome Sequencing and Assembly of Various Microbes Isolated from Partially Reclaimed Soil and Acid Mine Drainage (AMD) Site.</title>
        <authorList>
            <person name="Steinbock B."/>
            <person name="Bechtold R."/>
            <person name="Sevigny J.L."/>
            <person name="Thomas D."/>
            <person name="Cuthill L.R."/>
            <person name="Aveiro Johannsen E.J."/>
            <person name="Thomas K."/>
            <person name="Ghosh A."/>
        </authorList>
    </citation>
    <scope>NUCLEOTIDE SEQUENCE [LARGE SCALE GENOMIC DNA]</scope>
    <source>
        <strain evidence="1 2">F-B2</strain>
    </source>
</reference>
<dbReference type="RefSeq" id="WP_091355813.1">
    <property type="nucleotide sequence ID" value="NZ_SMZX01000002.1"/>
</dbReference>
<dbReference type="EMBL" id="SMZX01000002">
    <property type="protein sequence ID" value="TDL44221.1"/>
    <property type="molecule type" value="Genomic_DNA"/>
</dbReference>
<dbReference type="Proteomes" id="UP000295633">
    <property type="component" value="Unassembled WGS sequence"/>
</dbReference>
<dbReference type="AlphaFoldDB" id="A0A4R5YGA0"/>
<accession>A0A4R5YGA0</accession>
<dbReference type="STRING" id="273677.BW34_02356"/>
<gene>
    <name evidence="1" type="ORF">E2R54_13805</name>
</gene>
<sequence length="442" mass="47588">MAGFWGRRKREDAEIEAQDAELSRKAGAALVAADERIRVTDDELAYAEIELGRDATKDLRDALAAVRQHLGEAFQLHQLNHDEIPDTPEELRTRNARIVQLCEWAEDLLDDRTETLAESIARARRAPEIIAGIRSDVARMRERLPALNASLERLSTRYSDAAMRTVLGNAAEAAQLLDFAEHSSEVSERRRDAGQREQANLALETAIEASRRAGTLVEAVDTFEIEALRAESTLAAIVDDSREDLIVAQPLRATPDVAAAATELESALGALTPAGSKPDPFTELNRLRTANAALDAAVAKARARAERPVPSEAHVRHAIDDADRQIGVARSVISGHRGWIGADARTRLAEAERIRNDLMRFAGPIPEDDREEAMGLARRAGQLAAEALDLAQRDIDSSRPNDWGNGGGYGGRGMGGGMGGGSLAGGLLGGLVIGGLLDGMFD</sequence>
<proteinExistence type="predicted"/>
<evidence type="ECO:0000313" key="2">
    <source>
        <dbReference type="Proteomes" id="UP000295633"/>
    </source>
</evidence>
<protein>
    <submittedName>
        <fullName evidence="1">Uncharacterized protein</fullName>
    </submittedName>
</protein>
<organism evidence="1 2">
    <name type="scientific">Microbacterium oleivorans</name>
    <dbReference type="NCBI Taxonomy" id="273677"/>
    <lineage>
        <taxon>Bacteria</taxon>
        <taxon>Bacillati</taxon>
        <taxon>Actinomycetota</taxon>
        <taxon>Actinomycetes</taxon>
        <taxon>Micrococcales</taxon>
        <taxon>Microbacteriaceae</taxon>
        <taxon>Microbacterium</taxon>
    </lineage>
</organism>
<evidence type="ECO:0000313" key="1">
    <source>
        <dbReference type="EMBL" id="TDL44221.1"/>
    </source>
</evidence>